<feature type="transmembrane region" description="Helical" evidence="1">
    <location>
        <begin position="133"/>
        <end position="149"/>
    </location>
</feature>
<reference evidence="2 3" key="1">
    <citation type="submission" date="2023-08" db="EMBL/GenBank/DDBJ databases">
        <authorList>
            <person name="Buchebner-Jance M."/>
        </authorList>
    </citation>
    <scope>NUCLEOTIDE SEQUENCE [LARGE SCALE GENOMIC DNA]</scope>
    <source>
        <strain evidence="2 3">NCIMB 15475</strain>
    </source>
</reference>
<evidence type="ECO:0000256" key="1">
    <source>
        <dbReference type="SAM" id="Phobius"/>
    </source>
</evidence>
<dbReference type="RefSeq" id="WP_083311637.1">
    <property type="nucleotide sequence ID" value="NZ_CP132484.1"/>
</dbReference>
<keyword evidence="1" id="KW-0812">Transmembrane</keyword>
<dbReference type="GeneID" id="93268332"/>
<keyword evidence="2" id="KW-0762">Sugar transport</keyword>
<name>A0ABD7ZB46_LACZE</name>
<gene>
    <name evidence="2" type="ORF">LACZS2_000603</name>
</gene>
<keyword evidence="1" id="KW-1133">Transmembrane helix</keyword>
<keyword evidence="2" id="KW-0813">Transport</keyword>
<evidence type="ECO:0000313" key="2">
    <source>
        <dbReference type="EMBL" id="WLV84187.1"/>
    </source>
</evidence>
<evidence type="ECO:0000313" key="3">
    <source>
        <dbReference type="Proteomes" id="UP001229832"/>
    </source>
</evidence>
<sequence>MNQKIKASENIQTQTTTTIDKNRQALSLQSMRFNRFLGIRYLTAVFFFANLWWAIIASNLWSKWLPVGLMVLAIPVIYEQIKLFGTPTNHLPYTTLYFRCQTGVNIGLSILIVTPLFNALYPFVRDTNNNRGIVLLILLIGIGLGGWSLRRLHLIEQNKDRLYGRLKAYQATLHK</sequence>
<organism evidence="2 3">
    <name type="scientific">Lacticaseibacillus zeae subsp. silagei</name>
    <dbReference type="NCBI Taxonomy" id="3068307"/>
    <lineage>
        <taxon>Bacteria</taxon>
        <taxon>Bacillati</taxon>
        <taxon>Bacillota</taxon>
        <taxon>Bacilli</taxon>
        <taxon>Lactobacillales</taxon>
        <taxon>Lactobacillaceae</taxon>
        <taxon>Lacticaseibacillus</taxon>
    </lineage>
</organism>
<keyword evidence="3" id="KW-1185">Reference proteome</keyword>
<dbReference type="EMBL" id="CP132485">
    <property type="protein sequence ID" value="WLV84187.1"/>
    <property type="molecule type" value="Genomic_DNA"/>
</dbReference>
<dbReference type="AlphaFoldDB" id="A0ABD7ZB46"/>
<protein>
    <submittedName>
        <fullName evidence="2">Sugar transporter</fullName>
    </submittedName>
</protein>
<feature type="transmembrane region" description="Helical" evidence="1">
    <location>
        <begin position="102"/>
        <end position="121"/>
    </location>
</feature>
<keyword evidence="1" id="KW-0472">Membrane</keyword>
<feature type="transmembrane region" description="Helical" evidence="1">
    <location>
        <begin position="37"/>
        <end position="55"/>
    </location>
</feature>
<accession>A0ABD7ZB46</accession>
<proteinExistence type="predicted"/>
<dbReference type="Proteomes" id="UP001229832">
    <property type="component" value="Chromosome"/>
</dbReference>